<sequence>MNPKNRRLKRIKTVEFMRGFLPKAAPPTYRELSRMGGEAIAYHGMRGYWLVRYLEEEHPGFLRRMFSLLQDARVIEREMVTELGMEPENFWSEIDDVVVGHFERKGVGV</sequence>
<reference evidence="1" key="2">
    <citation type="journal article" date="2014" name="FEMS Microbiol. Ecol.">
        <title>Novel integrons and gene cassettes from a Cascadian submarine gas-hydrate-bearing core.</title>
        <authorList>
            <person name="Elsaied H."/>
            <person name="Stokes H.W."/>
            <person name="Yoshioka H."/>
            <person name="Mitani Y."/>
            <person name="Maruyama A."/>
        </authorList>
    </citation>
    <scope>NUCLEOTIDE SEQUENCE</scope>
</reference>
<evidence type="ECO:0000313" key="1">
    <source>
        <dbReference type="EMBL" id="BAM62600.1"/>
    </source>
</evidence>
<dbReference type="EMBL" id="AB750535">
    <property type="protein sequence ID" value="BAM62600.1"/>
    <property type="molecule type" value="Genomic_DNA"/>
</dbReference>
<reference evidence="1" key="1">
    <citation type="submission" date="2012-09" db="EMBL/GenBank/DDBJ databases">
        <authorList>
            <person name="Elsaied H.E."/>
            <person name="Maruyama A."/>
        </authorList>
    </citation>
    <scope>NUCLEOTIDE SEQUENCE</scope>
</reference>
<protein>
    <submittedName>
        <fullName evidence="1">Uncharacterized protein</fullName>
    </submittedName>
</protein>
<organism evidence="1">
    <name type="scientific">uncultured microorganism</name>
    <dbReference type="NCBI Taxonomy" id="358574"/>
    <lineage>
        <taxon>unclassified sequences</taxon>
        <taxon>environmental samples</taxon>
    </lineage>
</organism>
<accession>K0J7B0</accession>
<name>K0J7B0_9ZZZZ</name>
<dbReference type="AlphaFoldDB" id="K0J7B0"/>
<proteinExistence type="predicted"/>